<dbReference type="RefSeq" id="WP_129002423.1">
    <property type="nucleotide sequence ID" value="NZ_SDHZ01000001.1"/>
</dbReference>
<proteinExistence type="inferred from homology"/>
<dbReference type="InterPro" id="IPR002781">
    <property type="entry name" value="TM_pro_TauE-like"/>
</dbReference>
<dbReference type="Proteomes" id="UP000290545">
    <property type="component" value="Unassembled WGS sequence"/>
</dbReference>
<sequence>MTLLVFLLCILAASYIAGLLGSVTGLGGGVVIIPFFTLVLDIDLRYAIGTSLITAIATSSGSAIAYVKEGITNIRLGMFLEIATTAGAICGAALAMYTPTHLISIIYGIVLIVSVSLSVRRHAGQSGDIITNKWAERFKLNSTYPDASGKLIPYAVHKVPGGFIVMWLAGILSGLLGIGSGALKVVAMDTMMKLPFKVSTTTSNFMIGVTAAASAGVYFYRGYINPTLSMPVVLGVLAGAYTGSNVLAKVSPQKLKIIFAVVVGLLALQMIYKGFTHSI</sequence>
<evidence type="ECO:0000256" key="8">
    <source>
        <dbReference type="RuleBase" id="RU363041"/>
    </source>
</evidence>
<evidence type="ECO:0000256" key="5">
    <source>
        <dbReference type="ARBA" id="ARBA00022692"/>
    </source>
</evidence>
<accession>A0A4V1MAQ3</accession>
<feature type="transmembrane region" description="Helical" evidence="8">
    <location>
        <begin position="45"/>
        <end position="67"/>
    </location>
</feature>
<keyword evidence="6 8" id="KW-1133">Transmembrane helix</keyword>
<keyword evidence="5 8" id="KW-0812">Transmembrane</keyword>
<comment type="similarity">
    <text evidence="2 8">Belongs to the 4-toluene sulfonate uptake permease (TSUP) (TC 2.A.102) family.</text>
</comment>
<keyword evidence="10" id="KW-1185">Reference proteome</keyword>
<feature type="transmembrane region" description="Helical" evidence="8">
    <location>
        <begin position="102"/>
        <end position="119"/>
    </location>
</feature>
<keyword evidence="4 8" id="KW-1003">Cell membrane</keyword>
<dbReference type="Pfam" id="PF01925">
    <property type="entry name" value="TauE"/>
    <property type="match status" value="1"/>
</dbReference>
<dbReference type="PANTHER" id="PTHR30269">
    <property type="entry name" value="TRANSMEMBRANE PROTEIN YFCA"/>
    <property type="match status" value="1"/>
</dbReference>
<reference evidence="9 10" key="1">
    <citation type="submission" date="2019-01" db="EMBL/GenBank/DDBJ databases">
        <title>Filimonas sp. strain TTM-71.</title>
        <authorList>
            <person name="Chen W.-M."/>
        </authorList>
    </citation>
    <scope>NUCLEOTIDE SEQUENCE [LARGE SCALE GENOMIC DNA]</scope>
    <source>
        <strain evidence="9 10">TTM-71</strain>
    </source>
</reference>
<evidence type="ECO:0000313" key="9">
    <source>
        <dbReference type="EMBL" id="RXK86676.1"/>
    </source>
</evidence>
<evidence type="ECO:0000313" key="10">
    <source>
        <dbReference type="Proteomes" id="UP000290545"/>
    </source>
</evidence>
<dbReference type="OrthoDB" id="9777163at2"/>
<gene>
    <name evidence="9" type="ORF">ESB13_07685</name>
</gene>
<feature type="transmembrane region" description="Helical" evidence="8">
    <location>
        <begin position="257"/>
        <end position="275"/>
    </location>
</feature>
<evidence type="ECO:0000256" key="3">
    <source>
        <dbReference type="ARBA" id="ARBA00022448"/>
    </source>
</evidence>
<comment type="subcellular location">
    <subcellularLocation>
        <location evidence="1 8">Cell membrane</location>
        <topology evidence="1 8">Multi-pass membrane protein</topology>
    </subcellularLocation>
</comment>
<evidence type="ECO:0000256" key="2">
    <source>
        <dbReference type="ARBA" id="ARBA00009142"/>
    </source>
</evidence>
<feature type="transmembrane region" description="Helical" evidence="8">
    <location>
        <begin position="163"/>
        <end position="183"/>
    </location>
</feature>
<feature type="transmembrane region" description="Helical" evidence="8">
    <location>
        <begin position="203"/>
        <end position="220"/>
    </location>
</feature>
<comment type="caution">
    <text evidence="9">The sequence shown here is derived from an EMBL/GenBank/DDBJ whole genome shotgun (WGS) entry which is preliminary data.</text>
</comment>
<dbReference type="PANTHER" id="PTHR30269:SF23">
    <property type="entry name" value="MEMBRANE TRANSPORTER PROTEIN YDHB-RELATED"/>
    <property type="match status" value="1"/>
</dbReference>
<keyword evidence="7 8" id="KW-0472">Membrane</keyword>
<feature type="transmembrane region" description="Helical" evidence="8">
    <location>
        <begin position="79"/>
        <end position="96"/>
    </location>
</feature>
<protein>
    <recommendedName>
        <fullName evidence="8">Probable membrane transporter protein</fullName>
    </recommendedName>
</protein>
<evidence type="ECO:0000256" key="6">
    <source>
        <dbReference type="ARBA" id="ARBA00022989"/>
    </source>
</evidence>
<dbReference type="GO" id="GO:0005886">
    <property type="term" value="C:plasma membrane"/>
    <property type="evidence" value="ECO:0007669"/>
    <property type="project" value="UniProtKB-SubCell"/>
</dbReference>
<keyword evidence="3" id="KW-0813">Transport</keyword>
<evidence type="ECO:0000256" key="7">
    <source>
        <dbReference type="ARBA" id="ARBA00023136"/>
    </source>
</evidence>
<organism evidence="9 10">
    <name type="scientific">Filimonas effusa</name>
    <dbReference type="NCBI Taxonomy" id="2508721"/>
    <lineage>
        <taxon>Bacteria</taxon>
        <taxon>Pseudomonadati</taxon>
        <taxon>Bacteroidota</taxon>
        <taxon>Chitinophagia</taxon>
        <taxon>Chitinophagales</taxon>
        <taxon>Chitinophagaceae</taxon>
        <taxon>Filimonas</taxon>
    </lineage>
</organism>
<evidence type="ECO:0000256" key="1">
    <source>
        <dbReference type="ARBA" id="ARBA00004651"/>
    </source>
</evidence>
<evidence type="ECO:0000256" key="4">
    <source>
        <dbReference type="ARBA" id="ARBA00022475"/>
    </source>
</evidence>
<name>A0A4V1MAQ3_9BACT</name>
<dbReference type="AlphaFoldDB" id="A0A4V1MAQ3"/>
<dbReference type="EMBL" id="SDHZ01000001">
    <property type="protein sequence ID" value="RXK86676.1"/>
    <property type="molecule type" value="Genomic_DNA"/>
</dbReference>
<dbReference type="InterPro" id="IPR052017">
    <property type="entry name" value="TSUP"/>
</dbReference>